<keyword evidence="2" id="KW-1185">Reference proteome</keyword>
<name>A0A7J7XVC8_PIPKU</name>
<organism evidence="1 2">
    <name type="scientific">Pipistrellus kuhlii</name>
    <name type="common">Kuhl's pipistrelle</name>
    <dbReference type="NCBI Taxonomy" id="59472"/>
    <lineage>
        <taxon>Eukaryota</taxon>
        <taxon>Metazoa</taxon>
        <taxon>Chordata</taxon>
        <taxon>Craniata</taxon>
        <taxon>Vertebrata</taxon>
        <taxon>Euteleostomi</taxon>
        <taxon>Mammalia</taxon>
        <taxon>Eutheria</taxon>
        <taxon>Laurasiatheria</taxon>
        <taxon>Chiroptera</taxon>
        <taxon>Yangochiroptera</taxon>
        <taxon>Vespertilionidae</taxon>
        <taxon>Pipistrellus</taxon>
    </lineage>
</organism>
<dbReference type="Proteomes" id="UP000558488">
    <property type="component" value="Unassembled WGS sequence"/>
</dbReference>
<sequence>MFLNIGLRSVQDSERRKANQVNSSDVTTCPQFWTTAQGAGFPEFLLELRGRGQGSGRPRRGIGWNELRRRTAFESSPPVLSLWLKTALCMHRTNSPRSRREPLLESVSFTISGAHTVPTSQVERPCCINRACRKELRKVML</sequence>
<accession>A0A7J7XVC8</accession>
<proteinExistence type="predicted"/>
<protein>
    <submittedName>
        <fullName evidence="1">Uncharacterized protein</fullName>
    </submittedName>
</protein>
<dbReference type="EMBL" id="JACAGB010000007">
    <property type="protein sequence ID" value="KAF6353498.1"/>
    <property type="molecule type" value="Genomic_DNA"/>
</dbReference>
<evidence type="ECO:0000313" key="2">
    <source>
        <dbReference type="Proteomes" id="UP000558488"/>
    </source>
</evidence>
<evidence type="ECO:0000313" key="1">
    <source>
        <dbReference type="EMBL" id="KAF6353498.1"/>
    </source>
</evidence>
<gene>
    <name evidence="1" type="ORF">mPipKuh1_010459</name>
</gene>
<comment type="caution">
    <text evidence="1">The sequence shown here is derived from an EMBL/GenBank/DDBJ whole genome shotgun (WGS) entry which is preliminary data.</text>
</comment>
<reference evidence="1 2" key="1">
    <citation type="journal article" date="2020" name="Nature">
        <title>Six reference-quality genomes reveal evolution of bat adaptations.</title>
        <authorList>
            <person name="Jebb D."/>
            <person name="Huang Z."/>
            <person name="Pippel M."/>
            <person name="Hughes G.M."/>
            <person name="Lavrichenko K."/>
            <person name="Devanna P."/>
            <person name="Winkler S."/>
            <person name="Jermiin L.S."/>
            <person name="Skirmuntt E.C."/>
            <person name="Katzourakis A."/>
            <person name="Burkitt-Gray L."/>
            <person name="Ray D.A."/>
            <person name="Sullivan K.A.M."/>
            <person name="Roscito J.G."/>
            <person name="Kirilenko B.M."/>
            <person name="Davalos L.M."/>
            <person name="Corthals A.P."/>
            <person name="Power M.L."/>
            <person name="Jones G."/>
            <person name="Ransome R.D."/>
            <person name="Dechmann D.K.N."/>
            <person name="Locatelli A.G."/>
            <person name="Puechmaille S.J."/>
            <person name="Fedrigo O."/>
            <person name="Jarvis E.D."/>
            <person name="Hiller M."/>
            <person name="Vernes S.C."/>
            <person name="Myers E.W."/>
            <person name="Teeling E.C."/>
        </authorList>
    </citation>
    <scope>NUCLEOTIDE SEQUENCE [LARGE SCALE GENOMIC DNA]</scope>
    <source>
        <strain evidence="1">MPipKuh1</strain>
        <tissue evidence="1">Flight muscle</tissue>
    </source>
</reference>
<dbReference type="AlphaFoldDB" id="A0A7J7XVC8"/>